<keyword evidence="3" id="KW-0472">Membrane</keyword>
<protein>
    <submittedName>
        <fullName evidence="4">Phosphatidylserine synthase</fullName>
    </submittedName>
</protein>
<accession>A0ABQ3I6H2</accession>
<evidence type="ECO:0000256" key="1">
    <source>
        <dbReference type="ARBA" id="ARBA00022679"/>
    </source>
</evidence>
<keyword evidence="5" id="KW-1185">Reference proteome</keyword>
<dbReference type="EMBL" id="BNAG01000002">
    <property type="protein sequence ID" value="GHE58879.1"/>
    <property type="molecule type" value="Genomic_DNA"/>
</dbReference>
<dbReference type="RefSeq" id="WP_189629305.1">
    <property type="nucleotide sequence ID" value="NZ_BNAG01000002.1"/>
</dbReference>
<sequence>MKWIIKNIPNLFTLTNLVLGVLAIEHILSAPEGSEPKVHYFVFAAAFCDLLDGALARALKVPSKFGVQLDSLADLVTFGVLPTFIYASYFPIEGWGYLILLVPVCSAIRLAIFNISDNQSAVFKGISTTAHGLFVSALPIVIYNQSSYFGQTLHEASYWFIVLAVFFSFLMVSPMKMISLKFKGFAFRHNWEKYTLLLSTIPLVAVFRFDSAPYLMMLYLLLSLTVNFRSSENTTHKV</sequence>
<feature type="transmembrane region" description="Helical" evidence="3">
    <location>
        <begin position="122"/>
        <end position="144"/>
    </location>
</feature>
<feature type="transmembrane region" description="Helical" evidence="3">
    <location>
        <begin position="95"/>
        <end position="115"/>
    </location>
</feature>
<proteinExistence type="inferred from homology"/>
<dbReference type="Gene3D" id="1.20.120.1760">
    <property type="match status" value="1"/>
</dbReference>
<evidence type="ECO:0000313" key="5">
    <source>
        <dbReference type="Proteomes" id="UP000658258"/>
    </source>
</evidence>
<dbReference type="Pfam" id="PF01066">
    <property type="entry name" value="CDP-OH_P_transf"/>
    <property type="match status" value="1"/>
</dbReference>
<organism evidence="4 5">
    <name type="scientific">Roseivirga thermotolerans</name>
    <dbReference type="NCBI Taxonomy" id="1758176"/>
    <lineage>
        <taxon>Bacteria</taxon>
        <taxon>Pseudomonadati</taxon>
        <taxon>Bacteroidota</taxon>
        <taxon>Cytophagia</taxon>
        <taxon>Cytophagales</taxon>
        <taxon>Roseivirgaceae</taxon>
        <taxon>Roseivirga</taxon>
    </lineage>
</organism>
<feature type="transmembrane region" description="Helical" evidence="3">
    <location>
        <begin position="156"/>
        <end position="173"/>
    </location>
</feature>
<dbReference type="InterPro" id="IPR043130">
    <property type="entry name" value="CDP-OH_PTrfase_TM_dom"/>
</dbReference>
<keyword evidence="3" id="KW-1133">Transmembrane helix</keyword>
<name>A0ABQ3I6H2_9BACT</name>
<reference evidence="5" key="1">
    <citation type="journal article" date="2019" name="Int. J. Syst. Evol. Microbiol.">
        <title>The Global Catalogue of Microorganisms (GCM) 10K type strain sequencing project: providing services to taxonomists for standard genome sequencing and annotation.</title>
        <authorList>
            <consortium name="The Broad Institute Genomics Platform"/>
            <consortium name="The Broad Institute Genome Sequencing Center for Infectious Disease"/>
            <person name="Wu L."/>
            <person name="Ma J."/>
        </authorList>
    </citation>
    <scope>NUCLEOTIDE SEQUENCE [LARGE SCALE GENOMIC DNA]</scope>
    <source>
        <strain evidence="5">CGMCC 1.15111</strain>
    </source>
</reference>
<gene>
    <name evidence="4" type="primary">pssA</name>
    <name evidence="4" type="ORF">GCM10011340_11790</name>
</gene>
<dbReference type="PROSITE" id="PS00379">
    <property type="entry name" value="CDP_ALCOHOL_P_TRANSF"/>
    <property type="match status" value="1"/>
</dbReference>
<keyword evidence="1 2" id="KW-0808">Transferase</keyword>
<comment type="caution">
    <text evidence="4">The sequence shown here is derived from an EMBL/GenBank/DDBJ whole genome shotgun (WGS) entry which is preliminary data.</text>
</comment>
<dbReference type="InterPro" id="IPR048254">
    <property type="entry name" value="CDP_ALCOHOL_P_TRANSF_CS"/>
</dbReference>
<keyword evidence="3" id="KW-0812">Transmembrane</keyword>
<dbReference type="Proteomes" id="UP000658258">
    <property type="component" value="Unassembled WGS sequence"/>
</dbReference>
<evidence type="ECO:0000313" key="4">
    <source>
        <dbReference type="EMBL" id="GHE58879.1"/>
    </source>
</evidence>
<evidence type="ECO:0000256" key="3">
    <source>
        <dbReference type="SAM" id="Phobius"/>
    </source>
</evidence>
<dbReference type="InterPro" id="IPR000462">
    <property type="entry name" value="CDP-OH_P_trans"/>
</dbReference>
<comment type="similarity">
    <text evidence="2">Belongs to the CDP-alcohol phosphatidyltransferase class-I family.</text>
</comment>
<evidence type="ECO:0000256" key="2">
    <source>
        <dbReference type="RuleBase" id="RU003750"/>
    </source>
</evidence>